<evidence type="ECO:0000256" key="2">
    <source>
        <dbReference type="ARBA" id="ARBA00005752"/>
    </source>
</evidence>
<dbReference type="PANTHER" id="PTHR43284">
    <property type="entry name" value="ASPARAGINE SYNTHETASE (GLUTAMINE-HYDROLYZING)"/>
    <property type="match status" value="1"/>
</dbReference>
<evidence type="ECO:0000256" key="7">
    <source>
        <dbReference type="ARBA" id="ARBA00022962"/>
    </source>
</evidence>
<comment type="similarity">
    <text evidence="2">Belongs to the asparagine synthetase family.</text>
</comment>
<feature type="domain" description="Glutamine amidotransferase type-2" evidence="12">
    <location>
        <begin position="2"/>
        <end position="214"/>
    </location>
</feature>
<dbReference type="AlphaFoldDB" id="A0A1S1V8Q4"/>
<dbReference type="RefSeq" id="WP_071063368.1">
    <property type="nucleotide sequence ID" value="NZ_MKIE01000005.1"/>
</dbReference>
<dbReference type="CDD" id="cd00712">
    <property type="entry name" value="AsnB"/>
    <property type="match status" value="1"/>
</dbReference>
<dbReference type="Gene3D" id="3.40.50.620">
    <property type="entry name" value="HUPs"/>
    <property type="match status" value="1"/>
</dbReference>
<proteinExistence type="inferred from homology"/>
<keyword evidence="9" id="KW-0028">Amino-acid biosynthesis</keyword>
<evidence type="ECO:0000259" key="12">
    <source>
        <dbReference type="PROSITE" id="PS51278"/>
    </source>
</evidence>
<dbReference type="GO" id="GO:0006529">
    <property type="term" value="P:asparagine biosynthetic process"/>
    <property type="evidence" value="ECO:0007669"/>
    <property type="project" value="UniProtKB-KW"/>
</dbReference>
<dbReference type="Pfam" id="PF00733">
    <property type="entry name" value="Asn_synthase"/>
    <property type="match status" value="1"/>
</dbReference>
<feature type="active site" description="For GATase activity" evidence="9">
    <location>
        <position position="2"/>
    </location>
</feature>
<dbReference type="STRING" id="39480.EUAN_15670"/>
<evidence type="ECO:0000256" key="5">
    <source>
        <dbReference type="ARBA" id="ARBA00022840"/>
    </source>
</evidence>
<evidence type="ECO:0000313" key="13">
    <source>
        <dbReference type="EMBL" id="OHW62119.1"/>
    </source>
</evidence>
<dbReference type="NCBIfam" id="TIGR01536">
    <property type="entry name" value="asn_synth_AEB"/>
    <property type="match status" value="1"/>
</dbReference>
<dbReference type="PANTHER" id="PTHR43284:SF1">
    <property type="entry name" value="ASPARAGINE SYNTHETASE"/>
    <property type="match status" value="1"/>
</dbReference>
<evidence type="ECO:0000313" key="14">
    <source>
        <dbReference type="Proteomes" id="UP000180254"/>
    </source>
</evidence>
<dbReference type="EMBL" id="MKIE01000005">
    <property type="protein sequence ID" value="OHW62119.1"/>
    <property type="molecule type" value="Genomic_DNA"/>
</dbReference>
<dbReference type="InterPro" id="IPR014729">
    <property type="entry name" value="Rossmann-like_a/b/a_fold"/>
</dbReference>
<name>A0A1S1V8Q4_9FIRM</name>
<dbReference type="Proteomes" id="UP000180254">
    <property type="component" value="Unassembled WGS sequence"/>
</dbReference>
<dbReference type="GO" id="GO:0004066">
    <property type="term" value="F:asparagine synthase (glutamine-hydrolyzing) activity"/>
    <property type="evidence" value="ECO:0007669"/>
    <property type="project" value="UniProtKB-EC"/>
</dbReference>
<evidence type="ECO:0000256" key="1">
    <source>
        <dbReference type="ARBA" id="ARBA00005187"/>
    </source>
</evidence>
<evidence type="ECO:0000256" key="9">
    <source>
        <dbReference type="PIRSR" id="PIRSR001589-1"/>
    </source>
</evidence>
<dbReference type="InterPro" id="IPR001962">
    <property type="entry name" value="Asn_synthase"/>
</dbReference>
<dbReference type="CDD" id="cd01991">
    <property type="entry name" value="Asn_synthase_B_C"/>
    <property type="match status" value="1"/>
</dbReference>
<keyword evidence="7 9" id="KW-0315">Glutamine amidotransferase</keyword>
<dbReference type="PIRSF" id="PIRSF001589">
    <property type="entry name" value="Asn_synthetase_glu-h"/>
    <property type="match status" value="1"/>
</dbReference>
<feature type="binding site" evidence="10">
    <location>
        <position position="102"/>
    </location>
    <ligand>
        <name>L-glutamine</name>
        <dbReference type="ChEBI" id="CHEBI:58359"/>
    </ligand>
</feature>
<dbReference type="InterPro" id="IPR017932">
    <property type="entry name" value="GATase_2_dom"/>
</dbReference>
<protein>
    <recommendedName>
        <fullName evidence="3">asparagine synthase (glutamine-hydrolyzing)</fullName>
        <ecNumber evidence="3">6.3.5.4</ecNumber>
    </recommendedName>
</protein>
<feature type="site" description="Important for beta-aspartyl-AMP intermediate formation" evidence="11">
    <location>
        <position position="363"/>
    </location>
</feature>
<evidence type="ECO:0000256" key="10">
    <source>
        <dbReference type="PIRSR" id="PIRSR001589-2"/>
    </source>
</evidence>
<dbReference type="Gene3D" id="3.60.20.10">
    <property type="entry name" value="Glutamine Phosphoribosylpyrophosphate, subunit 1, domain 1"/>
    <property type="match status" value="1"/>
</dbReference>
<dbReference type="OrthoDB" id="9763290at2"/>
<comment type="caution">
    <text evidence="13">The sequence shown here is derived from an EMBL/GenBank/DDBJ whole genome shotgun (WGS) entry which is preliminary data.</text>
</comment>
<dbReference type="Pfam" id="PF13537">
    <property type="entry name" value="GATase_7"/>
    <property type="match status" value="1"/>
</dbReference>
<dbReference type="SUPFAM" id="SSF56235">
    <property type="entry name" value="N-terminal nucleophile aminohydrolases (Ntn hydrolases)"/>
    <property type="match status" value="1"/>
</dbReference>
<comment type="catalytic activity">
    <reaction evidence="8">
        <text>L-aspartate + L-glutamine + ATP + H2O = L-asparagine + L-glutamate + AMP + diphosphate + H(+)</text>
        <dbReference type="Rhea" id="RHEA:12228"/>
        <dbReference type="ChEBI" id="CHEBI:15377"/>
        <dbReference type="ChEBI" id="CHEBI:15378"/>
        <dbReference type="ChEBI" id="CHEBI:29985"/>
        <dbReference type="ChEBI" id="CHEBI:29991"/>
        <dbReference type="ChEBI" id="CHEBI:30616"/>
        <dbReference type="ChEBI" id="CHEBI:33019"/>
        <dbReference type="ChEBI" id="CHEBI:58048"/>
        <dbReference type="ChEBI" id="CHEBI:58359"/>
        <dbReference type="ChEBI" id="CHEBI:456215"/>
        <dbReference type="EC" id="6.3.5.4"/>
    </reaction>
</comment>
<dbReference type="GO" id="GO:0005524">
    <property type="term" value="F:ATP binding"/>
    <property type="evidence" value="ECO:0007669"/>
    <property type="project" value="UniProtKB-KW"/>
</dbReference>
<organism evidence="13 14">
    <name type="scientific">Andreesenia angusta</name>
    <dbReference type="NCBI Taxonomy" id="39480"/>
    <lineage>
        <taxon>Bacteria</taxon>
        <taxon>Bacillati</taxon>
        <taxon>Bacillota</taxon>
        <taxon>Tissierellia</taxon>
        <taxon>Tissierellales</taxon>
        <taxon>Gottschalkiaceae</taxon>
        <taxon>Andreesenia</taxon>
    </lineage>
</organism>
<dbReference type="GO" id="GO:0005829">
    <property type="term" value="C:cytosol"/>
    <property type="evidence" value="ECO:0007669"/>
    <property type="project" value="TreeGrafter"/>
</dbReference>
<keyword evidence="5 10" id="KW-0067">ATP-binding</keyword>
<evidence type="ECO:0000256" key="3">
    <source>
        <dbReference type="ARBA" id="ARBA00012737"/>
    </source>
</evidence>
<keyword evidence="6 9" id="KW-0061">Asparagine biosynthesis</keyword>
<dbReference type="EC" id="6.3.5.4" evidence="3"/>
<accession>A0A1S1V8Q4</accession>
<dbReference type="SUPFAM" id="SSF52402">
    <property type="entry name" value="Adenine nucleotide alpha hydrolases-like"/>
    <property type="match status" value="1"/>
</dbReference>
<reference evidence="13 14" key="1">
    <citation type="submission" date="2016-09" db="EMBL/GenBank/DDBJ databases">
        <title>Genome sequence of Eubacterium angustum.</title>
        <authorList>
            <person name="Poehlein A."/>
            <person name="Daniel R."/>
        </authorList>
    </citation>
    <scope>NUCLEOTIDE SEQUENCE [LARGE SCALE GENOMIC DNA]</scope>
    <source>
        <strain evidence="13 14">DSM 1989</strain>
    </source>
</reference>
<evidence type="ECO:0000256" key="11">
    <source>
        <dbReference type="PIRSR" id="PIRSR001589-3"/>
    </source>
</evidence>
<dbReference type="InterPro" id="IPR033738">
    <property type="entry name" value="AsnB_N"/>
</dbReference>
<evidence type="ECO:0000256" key="6">
    <source>
        <dbReference type="ARBA" id="ARBA00022888"/>
    </source>
</evidence>
<sequence length="621" mass="71265">MCGYISVISRKTNGEKLMKSEDLKKMTDIIHHRGPDSDGYFDDGKVAFGFRRLSFFDLEHGHQPLSYMDGKYKIVFNGEIYNHVEIRDRLKSKGYKFSTTSDTETILALYVEKKKELLSELRGMFSFVIYDIEEESIFVARDNFGIKPLFYCEDDDKIYFASEKKSILAVKDLKTVDKTSLQQYLTYQYVPGDRTMNEGVLELPPGHFAEFKIGEDMKIQKYWQAEFKRQPLKIEEAKKQIIDVLRNSVKVHMRSDVPVGCFLSGGVDSTVVAALSKEVNPAIKTFTVGFEREGFSEIDFAKESAESIGVENISYVISPEEFVEELPKIVWHLDDPVADPALIPLYFLAREARKSVKAVLSGEGADELFGGYNIYREPISLDVFKKIPKCLYSPLRGISKAMREGMKGKSLLERGTTPLEDRFYGNAKIFTESEKMRFLNSYSPNTSYKDITGPIYEKFKDYDDVTKMMQVDIHTWLRGDILVKADRMTMANSLELRVPFLDKEVFSVASRIGTDLRIASDTTKYALREAAKEVVKTGASTRRKLGFPVPIRHWLKDEIHDWAVDIISNSEIDEYIDKKYVLSLLESHCKGVADNSRKVWTVLIFALWHQIYVEGKYQFSK</sequence>
<keyword evidence="14" id="KW-1185">Reference proteome</keyword>
<comment type="pathway">
    <text evidence="1">Amino-acid biosynthesis; L-asparagine biosynthesis; L-asparagine from L-aspartate (L-Gln route): step 1/1.</text>
</comment>
<dbReference type="InterPro" id="IPR029055">
    <property type="entry name" value="Ntn_hydrolases_N"/>
</dbReference>
<gene>
    <name evidence="13" type="primary">asnB</name>
    <name evidence="13" type="ORF">EUAN_15670</name>
</gene>
<dbReference type="InterPro" id="IPR006426">
    <property type="entry name" value="Asn_synth_AEB"/>
</dbReference>
<feature type="binding site" evidence="10">
    <location>
        <position position="288"/>
    </location>
    <ligand>
        <name>ATP</name>
        <dbReference type="ChEBI" id="CHEBI:30616"/>
    </ligand>
</feature>
<dbReference type="InterPro" id="IPR051786">
    <property type="entry name" value="ASN_synthetase/amidase"/>
</dbReference>
<keyword evidence="13" id="KW-0436">Ligase</keyword>
<evidence type="ECO:0000256" key="8">
    <source>
        <dbReference type="ARBA" id="ARBA00048741"/>
    </source>
</evidence>
<evidence type="ECO:0000256" key="4">
    <source>
        <dbReference type="ARBA" id="ARBA00022741"/>
    </source>
</evidence>
<keyword evidence="4 10" id="KW-0547">Nucleotide-binding</keyword>
<dbReference type="PROSITE" id="PS51278">
    <property type="entry name" value="GATASE_TYPE_2"/>
    <property type="match status" value="1"/>
</dbReference>
<feature type="binding site" evidence="10">
    <location>
        <begin position="361"/>
        <end position="362"/>
    </location>
    <ligand>
        <name>ATP</name>
        <dbReference type="ChEBI" id="CHEBI:30616"/>
    </ligand>
</feature>